<evidence type="ECO:0000313" key="5">
    <source>
        <dbReference type="Proteomes" id="UP001253595"/>
    </source>
</evidence>
<dbReference type="SUPFAM" id="SSF56925">
    <property type="entry name" value="OMPA-like"/>
    <property type="match status" value="1"/>
</dbReference>
<protein>
    <recommendedName>
        <fullName evidence="3">Outer membrane protein beta-barrel domain-containing protein</fullName>
    </recommendedName>
</protein>
<reference evidence="4 5" key="1">
    <citation type="submission" date="2023-07" db="EMBL/GenBank/DDBJ databases">
        <title>Sorghum-associated microbial communities from plants grown in Nebraska, USA.</title>
        <authorList>
            <person name="Schachtman D."/>
        </authorList>
    </citation>
    <scope>NUCLEOTIDE SEQUENCE [LARGE SCALE GENOMIC DNA]</scope>
    <source>
        <strain evidence="4 5">BE190</strain>
    </source>
</reference>
<proteinExistence type="predicted"/>
<accession>A0ABU1V1L0</accession>
<evidence type="ECO:0000259" key="3">
    <source>
        <dbReference type="Pfam" id="PF13505"/>
    </source>
</evidence>
<evidence type="ECO:0000256" key="1">
    <source>
        <dbReference type="ARBA" id="ARBA00022729"/>
    </source>
</evidence>
<dbReference type="EMBL" id="JAVDVX010000006">
    <property type="protein sequence ID" value="MDR7091238.1"/>
    <property type="molecule type" value="Genomic_DNA"/>
</dbReference>
<gene>
    <name evidence="4" type="ORF">J2X05_003273</name>
</gene>
<keyword evidence="5" id="KW-1185">Reference proteome</keyword>
<evidence type="ECO:0000313" key="4">
    <source>
        <dbReference type="EMBL" id="MDR7091238.1"/>
    </source>
</evidence>
<feature type="domain" description="Outer membrane protein beta-barrel" evidence="3">
    <location>
        <begin position="10"/>
        <end position="181"/>
    </location>
</feature>
<comment type="caution">
    <text evidence="4">The sequence shown here is derived from an EMBL/GenBank/DDBJ whole genome shotgun (WGS) entry which is preliminary data.</text>
</comment>
<dbReference type="Proteomes" id="UP001253595">
    <property type="component" value="Unassembled WGS sequence"/>
</dbReference>
<dbReference type="Pfam" id="PF13505">
    <property type="entry name" value="OMP_b-brl"/>
    <property type="match status" value="1"/>
</dbReference>
<dbReference type="Gene3D" id="2.40.160.20">
    <property type="match status" value="1"/>
</dbReference>
<organism evidence="4 5">
    <name type="scientific">Cellvibrio fibrivorans</name>
    <dbReference type="NCBI Taxonomy" id="126350"/>
    <lineage>
        <taxon>Bacteria</taxon>
        <taxon>Pseudomonadati</taxon>
        <taxon>Pseudomonadota</taxon>
        <taxon>Gammaproteobacteria</taxon>
        <taxon>Cellvibrionales</taxon>
        <taxon>Cellvibrionaceae</taxon>
        <taxon>Cellvibrio</taxon>
    </lineage>
</organism>
<dbReference type="InterPro" id="IPR011250">
    <property type="entry name" value="OMP/PagP_B-barrel"/>
</dbReference>
<keyword evidence="1 2" id="KW-0732">Signal</keyword>
<evidence type="ECO:0000256" key="2">
    <source>
        <dbReference type="SAM" id="SignalP"/>
    </source>
</evidence>
<dbReference type="InterPro" id="IPR027385">
    <property type="entry name" value="Beta-barrel_OMP"/>
</dbReference>
<feature type="signal peptide" evidence="2">
    <location>
        <begin position="1"/>
        <end position="20"/>
    </location>
</feature>
<dbReference type="RefSeq" id="WP_310074336.1">
    <property type="nucleotide sequence ID" value="NZ_JAVDVX010000006.1"/>
</dbReference>
<name>A0ABU1V1L0_9GAMM</name>
<sequence length="181" mass="19415">MKKLIVAPLFLLLTSLPLVAVAGSESGLYIGGSVGQTSVESDFGDDTSFKLDDEDNGHKVFFGYNFGLVPFLDLAIEADYREYGKFGNENLNTEIVSSELFGVLGFNVGPLGLFGKLGYSDTDMDSIIDDIDFNDSESATAYGAGAKLSFGSFGIRAEYEVLDLDAVDDLNMISVGATYTF</sequence>
<feature type="chain" id="PRO_5045882027" description="Outer membrane protein beta-barrel domain-containing protein" evidence="2">
    <location>
        <begin position="21"/>
        <end position="181"/>
    </location>
</feature>